<feature type="domain" description="NlpC/P60" evidence="5">
    <location>
        <begin position="68"/>
        <end position="203"/>
    </location>
</feature>
<dbReference type="Proteomes" id="UP000680206">
    <property type="component" value="Unassembled WGS sequence"/>
</dbReference>
<keyword evidence="2" id="KW-0645">Protease</keyword>
<evidence type="ECO:0000313" key="6">
    <source>
        <dbReference type="EMBL" id="MBO2459373.1"/>
    </source>
</evidence>
<dbReference type="EMBL" id="JAGEPF010000010">
    <property type="protein sequence ID" value="MBO2459373.1"/>
    <property type="molecule type" value="Genomic_DNA"/>
</dbReference>
<dbReference type="Gene3D" id="3.90.1720.10">
    <property type="entry name" value="endopeptidase domain like (from Nostoc punctiforme)"/>
    <property type="match status" value="1"/>
</dbReference>
<evidence type="ECO:0000256" key="1">
    <source>
        <dbReference type="ARBA" id="ARBA00007074"/>
    </source>
</evidence>
<gene>
    <name evidence="6" type="ORF">J4709_17485</name>
</gene>
<dbReference type="SUPFAM" id="SSF54001">
    <property type="entry name" value="Cysteine proteinases"/>
    <property type="match status" value="1"/>
</dbReference>
<keyword evidence="7" id="KW-1185">Reference proteome</keyword>
<evidence type="ECO:0000313" key="7">
    <source>
        <dbReference type="Proteomes" id="UP000680206"/>
    </source>
</evidence>
<keyword evidence="3" id="KW-0378">Hydrolase</keyword>
<dbReference type="PROSITE" id="PS51935">
    <property type="entry name" value="NLPC_P60"/>
    <property type="match status" value="1"/>
</dbReference>
<organism evidence="6 7">
    <name type="scientific">Actinomadura violacea</name>
    <dbReference type="NCBI Taxonomy" id="2819934"/>
    <lineage>
        <taxon>Bacteria</taxon>
        <taxon>Bacillati</taxon>
        <taxon>Actinomycetota</taxon>
        <taxon>Actinomycetes</taxon>
        <taxon>Streptosporangiales</taxon>
        <taxon>Thermomonosporaceae</taxon>
        <taxon>Actinomadura</taxon>
    </lineage>
</organism>
<evidence type="ECO:0000256" key="4">
    <source>
        <dbReference type="ARBA" id="ARBA00022807"/>
    </source>
</evidence>
<dbReference type="RefSeq" id="WP_208241961.1">
    <property type="nucleotide sequence ID" value="NZ_JAGEPF010000010.1"/>
</dbReference>
<dbReference type="InterPro" id="IPR000064">
    <property type="entry name" value="NLP_P60_dom"/>
</dbReference>
<evidence type="ECO:0000256" key="3">
    <source>
        <dbReference type="ARBA" id="ARBA00022801"/>
    </source>
</evidence>
<comment type="caution">
    <text evidence="6">The sequence shown here is derived from an EMBL/GenBank/DDBJ whole genome shotgun (WGS) entry which is preliminary data.</text>
</comment>
<name>A0ABS3RRM7_9ACTN</name>
<sequence>MPVNLVALGAIATGSVFTYAGVKGLSIPDAVQSIVQGKSPANLPQKYGIDAPVSTPPATGSTAVAGGTATGQAIANDGLKYNGQGYHYGGPADKPGNWDCSSFVSYVLGHDLGQPLPGGKWGDPGFPPHAHGPTTREYQGFGRSIGRADVAAGDLIVWPDHIGIAINNKNMINARSTATGTGLSSIDGTTRYFHTEPVYRRVGA</sequence>
<dbReference type="InterPro" id="IPR038765">
    <property type="entry name" value="Papain-like_cys_pep_sf"/>
</dbReference>
<evidence type="ECO:0000259" key="5">
    <source>
        <dbReference type="PROSITE" id="PS51935"/>
    </source>
</evidence>
<proteinExistence type="inferred from homology"/>
<evidence type="ECO:0000256" key="2">
    <source>
        <dbReference type="ARBA" id="ARBA00022670"/>
    </source>
</evidence>
<comment type="similarity">
    <text evidence="1">Belongs to the peptidase C40 family.</text>
</comment>
<accession>A0ABS3RRM7</accession>
<keyword evidence="4" id="KW-0788">Thiol protease</keyword>
<protein>
    <submittedName>
        <fullName evidence="6">C40 family peptidase</fullName>
    </submittedName>
</protein>
<reference evidence="6 7" key="1">
    <citation type="submission" date="2021-03" db="EMBL/GenBank/DDBJ databases">
        <title>Actinomadura violae sp. nov., isolated from lichen in Thailand.</title>
        <authorList>
            <person name="Kanchanasin P."/>
            <person name="Saeng-In P."/>
            <person name="Phongsopitanun W."/>
            <person name="Yuki M."/>
            <person name="Kudo T."/>
            <person name="Ohkuma M."/>
            <person name="Tanasupawat S."/>
        </authorList>
    </citation>
    <scope>NUCLEOTIDE SEQUENCE [LARGE SCALE GENOMIC DNA]</scope>
    <source>
        <strain evidence="6 7">LCR2-06</strain>
    </source>
</reference>
<dbReference type="Pfam" id="PF00877">
    <property type="entry name" value="NLPC_P60"/>
    <property type="match status" value="1"/>
</dbReference>